<dbReference type="eggNOG" id="COG1522">
    <property type="taxonomic scope" value="Bacteria"/>
</dbReference>
<evidence type="ECO:0000256" key="3">
    <source>
        <dbReference type="ARBA" id="ARBA00023163"/>
    </source>
</evidence>
<gene>
    <name evidence="5" type="ordered locus">Meso_2418</name>
</gene>
<dbReference type="InterPro" id="IPR011008">
    <property type="entry name" value="Dimeric_a/b-barrel"/>
</dbReference>
<dbReference type="HOGENOM" id="CLU_091233_0_1_5"/>
<dbReference type="InterPro" id="IPR036388">
    <property type="entry name" value="WH-like_DNA-bd_sf"/>
</dbReference>
<dbReference type="PANTHER" id="PTHR30154">
    <property type="entry name" value="LEUCINE-RESPONSIVE REGULATORY PROTEIN"/>
    <property type="match status" value="1"/>
</dbReference>
<dbReference type="SUPFAM" id="SSF46785">
    <property type="entry name" value="Winged helix' DNA-binding domain"/>
    <property type="match status" value="1"/>
</dbReference>
<name>Q11FM3_CHESB</name>
<organism evidence="5">
    <name type="scientific">Chelativorans sp. (strain BNC1)</name>
    <dbReference type="NCBI Taxonomy" id="266779"/>
    <lineage>
        <taxon>Bacteria</taxon>
        <taxon>Pseudomonadati</taxon>
        <taxon>Pseudomonadota</taxon>
        <taxon>Alphaproteobacteria</taxon>
        <taxon>Hyphomicrobiales</taxon>
        <taxon>Phyllobacteriaceae</taxon>
        <taxon>Chelativorans</taxon>
    </lineage>
</organism>
<keyword evidence="1" id="KW-0805">Transcription regulation</keyword>
<dbReference type="SUPFAM" id="SSF54909">
    <property type="entry name" value="Dimeric alpha+beta barrel"/>
    <property type="match status" value="1"/>
</dbReference>
<keyword evidence="2" id="KW-0238">DNA-binding</keyword>
<dbReference type="GO" id="GO:0006355">
    <property type="term" value="P:regulation of DNA-templated transcription"/>
    <property type="evidence" value="ECO:0007669"/>
    <property type="project" value="UniProtKB-ARBA"/>
</dbReference>
<dbReference type="GO" id="GO:0005829">
    <property type="term" value="C:cytosol"/>
    <property type="evidence" value="ECO:0007669"/>
    <property type="project" value="TreeGrafter"/>
</dbReference>
<dbReference type="InterPro" id="IPR019887">
    <property type="entry name" value="Tscrpt_reg_AsnC/Lrp_C"/>
</dbReference>
<evidence type="ECO:0000313" key="5">
    <source>
        <dbReference type="EMBL" id="ABG63802.1"/>
    </source>
</evidence>
<dbReference type="PRINTS" id="PR00033">
    <property type="entry name" value="HTHASNC"/>
</dbReference>
<keyword evidence="3" id="KW-0804">Transcription</keyword>
<dbReference type="OrthoDB" id="7856348at2"/>
<evidence type="ECO:0000256" key="2">
    <source>
        <dbReference type="ARBA" id="ARBA00023125"/>
    </source>
</evidence>
<evidence type="ECO:0000256" key="1">
    <source>
        <dbReference type="ARBA" id="ARBA00023015"/>
    </source>
</evidence>
<dbReference type="InterPro" id="IPR011991">
    <property type="entry name" value="ArsR-like_HTH"/>
</dbReference>
<dbReference type="Pfam" id="PF13412">
    <property type="entry name" value="HTH_24"/>
    <property type="match status" value="1"/>
</dbReference>
<dbReference type="InterPro" id="IPR036390">
    <property type="entry name" value="WH_DNA-bd_sf"/>
</dbReference>
<dbReference type="PANTHER" id="PTHR30154:SF34">
    <property type="entry name" value="TRANSCRIPTIONAL REGULATOR AZLB"/>
    <property type="match status" value="1"/>
</dbReference>
<dbReference type="SMART" id="SM00344">
    <property type="entry name" value="HTH_ASNC"/>
    <property type="match status" value="1"/>
</dbReference>
<dbReference type="InterPro" id="IPR000485">
    <property type="entry name" value="AsnC-type_HTH_dom"/>
</dbReference>
<dbReference type="KEGG" id="mes:Meso_2418"/>
<accession>Q11FM3</accession>
<dbReference type="STRING" id="266779.Meso_2418"/>
<protein>
    <submittedName>
        <fullName evidence="5">Transcriptional regulator, AsnC family</fullName>
    </submittedName>
</protein>
<dbReference type="Gene3D" id="3.30.70.920">
    <property type="match status" value="1"/>
</dbReference>
<dbReference type="PROSITE" id="PS50956">
    <property type="entry name" value="HTH_ASNC_2"/>
    <property type="match status" value="1"/>
</dbReference>
<dbReference type="Pfam" id="PF01037">
    <property type="entry name" value="AsnC_trans_reg"/>
    <property type="match status" value="1"/>
</dbReference>
<dbReference type="EMBL" id="CP000390">
    <property type="protein sequence ID" value="ABG63802.1"/>
    <property type="molecule type" value="Genomic_DNA"/>
</dbReference>
<dbReference type="AlphaFoldDB" id="Q11FM3"/>
<dbReference type="CDD" id="cd00090">
    <property type="entry name" value="HTH_ARSR"/>
    <property type="match status" value="1"/>
</dbReference>
<dbReference type="GO" id="GO:0043200">
    <property type="term" value="P:response to amino acid"/>
    <property type="evidence" value="ECO:0007669"/>
    <property type="project" value="TreeGrafter"/>
</dbReference>
<sequence length="159" mass="18021">MKPLDRADVALLRAVQINNRLSSEELAEIAHLSPTACQRRLKRLRAEGVIESDVAIVSPKAVGRPIIMVVSVSLERERADIIDKFKRAIRKSPEVMTGYYVTGDADFVLVITARDMETYEAFTRRFFYENPDIKNFKTLVVMDRVKAGLAIPIEEPDIE</sequence>
<dbReference type="InterPro" id="IPR019888">
    <property type="entry name" value="Tscrpt_reg_AsnC-like"/>
</dbReference>
<dbReference type="GO" id="GO:0043565">
    <property type="term" value="F:sequence-specific DNA binding"/>
    <property type="evidence" value="ECO:0007669"/>
    <property type="project" value="InterPro"/>
</dbReference>
<proteinExistence type="predicted"/>
<evidence type="ECO:0000259" key="4">
    <source>
        <dbReference type="PROSITE" id="PS50956"/>
    </source>
</evidence>
<reference evidence="5" key="1">
    <citation type="submission" date="2006-06" db="EMBL/GenBank/DDBJ databases">
        <title>Complete sequence of chromosome of Chelativorans sp. BNC1.</title>
        <authorList>
            <consortium name="US DOE Joint Genome Institute"/>
            <person name="Copeland A."/>
            <person name="Lucas S."/>
            <person name="Lapidus A."/>
            <person name="Barry K."/>
            <person name="Detter J.C."/>
            <person name="Glavina del Rio T."/>
            <person name="Hammon N."/>
            <person name="Israni S."/>
            <person name="Dalin E."/>
            <person name="Tice H."/>
            <person name="Pitluck S."/>
            <person name="Chertkov O."/>
            <person name="Brettin T."/>
            <person name="Bruce D."/>
            <person name="Han C."/>
            <person name="Tapia R."/>
            <person name="Gilna P."/>
            <person name="Schmutz J."/>
            <person name="Larimer F."/>
            <person name="Land M."/>
            <person name="Hauser L."/>
            <person name="Kyrpides N."/>
            <person name="Mikhailova N."/>
            <person name="Richardson P."/>
        </authorList>
    </citation>
    <scope>NUCLEOTIDE SEQUENCE</scope>
    <source>
        <strain evidence="5">BNC1</strain>
    </source>
</reference>
<dbReference type="Gene3D" id="1.10.10.10">
    <property type="entry name" value="Winged helix-like DNA-binding domain superfamily/Winged helix DNA-binding domain"/>
    <property type="match status" value="1"/>
</dbReference>
<feature type="domain" description="HTH asnC-type" evidence="4">
    <location>
        <begin position="4"/>
        <end position="65"/>
    </location>
</feature>